<reference evidence="1" key="1">
    <citation type="submission" date="2021-01" db="EMBL/GenBank/DDBJ databases">
        <authorList>
            <person name="Corre E."/>
            <person name="Pelletier E."/>
            <person name="Niang G."/>
            <person name="Scheremetjew M."/>
            <person name="Finn R."/>
            <person name="Kale V."/>
            <person name="Holt S."/>
            <person name="Cochrane G."/>
            <person name="Meng A."/>
            <person name="Brown T."/>
            <person name="Cohen L."/>
        </authorList>
    </citation>
    <scope>NUCLEOTIDE SEQUENCE</scope>
    <source>
        <strain evidence="1">Fehren 1</strain>
    </source>
</reference>
<sequence>MAHVVIHITLQNSVERAQKSHEAVAVDCRNLHLRLSDNVRGTRLALEECALSEVVRRAVVHDLGGFGAGLQRLCGNALARDQQVEVVTFLALSNDGLPCSEAVLLDGVSDLASLVVVHGLQNGDGLQEVFVLVALVLSGILHDVVEGVSVELPERNGGLGHNRRCSRRVVEQGQLSEGVAWLVSLQECCFLVLGLHAPRAIQLALLHDVEDRASLILRDDGGSRLELLLLHRIDDDVKLGLVQGLEHERHLQAHLYFVFHLLRLRHHVGLILLLFVVAAENLSTDGGALGDGAGGLGHDDWQIAHDLFSL</sequence>
<accession>A0A7S3HZM5</accession>
<gene>
    <name evidence="1" type="ORF">FEHR0123_LOCUS4559</name>
</gene>
<dbReference type="AlphaFoldDB" id="A0A7S3HZM5"/>
<organism evidence="1">
    <name type="scientific">Favella ehrenbergii</name>
    <dbReference type="NCBI Taxonomy" id="182087"/>
    <lineage>
        <taxon>Eukaryota</taxon>
        <taxon>Sar</taxon>
        <taxon>Alveolata</taxon>
        <taxon>Ciliophora</taxon>
        <taxon>Intramacronucleata</taxon>
        <taxon>Spirotrichea</taxon>
        <taxon>Choreotrichia</taxon>
        <taxon>Tintinnida</taxon>
        <taxon>Xystonellidae</taxon>
        <taxon>Favella</taxon>
    </lineage>
</organism>
<evidence type="ECO:0000313" key="1">
    <source>
        <dbReference type="EMBL" id="CAE0309643.1"/>
    </source>
</evidence>
<name>A0A7S3HZM5_9SPIT</name>
<protein>
    <submittedName>
        <fullName evidence="1">Uncharacterized protein</fullName>
    </submittedName>
</protein>
<proteinExistence type="predicted"/>
<dbReference type="EMBL" id="HBIE01014784">
    <property type="protein sequence ID" value="CAE0309643.1"/>
    <property type="molecule type" value="Transcribed_RNA"/>
</dbReference>